<dbReference type="STRING" id="1798543.A2898_03070"/>
<dbReference type="Proteomes" id="UP000179164">
    <property type="component" value="Unassembled WGS sequence"/>
</dbReference>
<keyword evidence="2" id="KW-0472">Membrane</keyword>
<evidence type="ECO:0000313" key="4">
    <source>
        <dbReference type="Proteomes" id="UP000179164"/>
    </source>
</evidence>
<name>A0A1G2B517_9BACT</name>
<comment type="caution">
    <text evidence="3">The sequence shown here is derived from an EMBL/GenBank/DDBJ whole genome shotgun (WGS) entry which is preliminary data.</text>
</comment>
<feature type="transmembrane region" description="Helical" evidence="2">
    <location>
        <begin position="32"/>
        <end position="49"/>
    </location>
</feature>
<dbReference type="EMBL" id="MHKE01000009">
    <property type="protein sequence ID" value="OGY84284.1"/>
    <property type="molecule type" value="Genomic_DNA"/>
</dbReference>
<feature type="compositionally biased region" description="Basic and acidic residues" evidence="1">
    <location>
        <begin position="9"/>
        <end position="22"/>
    </location>
</feature>
<sequence>MASTKTANKAKDTVKEHAGHQKIRDDIRHRQIQIGAIVLLALLLGYAVYDYISNRDQDTVRTTQVAPRKTFDTSDWVMYTNDAYGFTMKIPPEWEGYAVTRATAVVGEGEDEWSYNYYHFEYPKKLVEDEDAPEVGSAFFEIGLFSPANWENVKQDWILLGTAEDVILAGKSSAKDLATGLADRYEEIEGVFQTFEL</sequence>
<evidence type="ECO:0000256" key="2">
    <source>
        <dbReference type="SAM" id="Phobius"/>
    </source>
</evidence>
<reference evidence="3 4" key="1">
    <citation type="journal article" date="2016" name="Nat. Commun.">
        <title>Thousands of microbial genomes shed light on interconnected biogeochemical processes in an aquifer system.</title>
        <authorList>
            <person name="Anantharaman K."/>
            <person name="Brown C.T."/>
            <person name="Hug L.A."/>
            <person name="Sharon I."/>
            <person name="Castelle C.J."/>
            <person name="Probst A.J."/>
            <person name="Thomas B.C."/>
            <person name="Singh A."/>
            <person name="Wilkins M.J."/>
            <person name="Karaoz U."/>
            <person name="Brodie E.L."/>
            <person name="Williams K.H."/>
            <person name="Hubbard S.S."/>
            <person name="Banfield J.F."/>
        </authorList>
    </citation>
    <scope>NUCLEOTIDE SEQUENCE [LARGE SCALE GENOMIC DNA]</scope>
</reference>
<dbReference type="AlphaFoldDB" id="A0A1G2B517"/>
<organism evidence="3 4">
    <name type="scientific">Candidatus Kerfeldbacteria bacterium RIFCSPLOWO2_01_FULL_48_11</name>
    <dbReference type="NCBI Taxonomy" id="1798543"/>
    <lineage>
        <taxon>Bacteria</taxon>
        <taxon>Candidatus Kerfeldiibacteriota</taxon>
    </lineage>
</organism>
<keyword evidence="2" id="KW-0812">Transmembrane</keyword>
<evidence type="ECO:0000256" key="1">
    <source>
        <dbReference type="SAM" id="MobiDB-lite"/>
    </source>
</evidence>
<gene>
    <name evidence="3" type="ORF">A2898_03070</name>
</gene>
<evidence type="ECO:0000313" key="3">
    <source>
        <dbReference type="EMBL" id="OGY84284.1"/>
    </source>
</evidence>
<proteinExistence type="predicted"/>
<protein>
    <submittedName>
        <fullName evidence="3">Uncharacterized protein</fullName>
    </submittedName>
</protein>
<accession>A0A1G2B517</accession>
<feature type="region of interest" description="Disordered" evidence="1">
    <location>
        <begin position="1"/>
        <end position="22"/>
    </location>
</feature>
<keyword evidence="2" id="KW-1133">Transmembrane helix</keyword>